<evidence type="ECO:0000256" key="1">
    <source>
        <dbReference type="SAM" id="Phobius"/>
    </source>
</evidence>
<gene>
    <name evidence="2" type="ORF">C7476_10781</name>
</gene>
<dbReference type="Proteomes" id="UP000253324">
    <property type="component" value="Unassembled WGS sequence"/>
</dbReference>
<keyword evidence="3" id="KW-1185">Reference proteome</keyword>
<feature type="transmembrane region" description="Helical" evidence="1">
    <location>
        <begin position="21"/>
        <end position="43"/>
    </location>
</feature>
<dbReference type="AlphaFoldDB" id="A0A368YR30"/>
<dbReference type="EMBL" id="QPJM01000007">
    <property type="protein sequence ID" value="RCW82671.1"/>
    <property type="molecule type" value="Genomic_DNA"/>
</dbReference>
<proteinExistence type="predicted"/>
<reference evidence="2 3" key="1">
    <citation type="submission" date="2018-07" db="EMBL/GenBank/DDBJ databases">
        <title>Genomic Encyclopedia of Type Strains, Phase III (KMG-III): the genomes of soil and plant-associated and newly described type strains.</title>
        <authorList>
            <person name="Whitman W."/>
        </authorList>
    </citation>
    <scope>NUCLEOTIDE SEQUENCE [LARGE SCALE GENOMIC DNA]</scope>
    <source>
        <strain evidence="2 3">31-25a</strain>
    </source>
</reference>
<dbReference type="RefSeq" id="WP_114430543.1">
    <property type="nucleotide sequence ID" value="NZ_QPJM01000007.1"/>
</dbReference>
<organism evidence="2 3">
    <name type="scientific">Phyllobacterium bourgognense</name>
    <dbReference type="NCBI Taxonomy" id="314236"/>
    <lineage>
        <taxon>Bacteria</taxon>
        <taxon>Pseudomonadati</taxon>
        <taxon>Pseudomonadota</taxon>
        <taxon>Alphaproteobacteria</taxon>
        <taxon>Hyphomicrobiales</taxon>
        <taxon>Phyllobacteriaceae</taxon>
        <taxon>Phyllobacterium</taxon>
    </lineage>
</organism>
<keyword evidence="1" id="KW-1133">Transmembrane helix</keyword>
<evidence type="ECO:0000313" key="3">
    <source>
        <dbReference type="Proteomes" id="UP000253324"/>
    </source>
</evidence>
<dbReference type="OrthoDB" id="9901689at2"/>
<accession>A0A368YR30</accession>
<keyword evidence="1" id="KW-0472">Membrane</keyword>
<protein>
    <submittedName>
        <fullName evidence="2">Uncharacterized protein</fullName>
    </submittedName>
</protein>
<evidence type="ECO:0000313" key="2">
    <source>
        <dbReference type="EMBL" id="RCW82671.1"/>
    </source>
</evidence>
<comment type="caution">
    <text evidence="2">The sequence shown here is derived from an EMBL/GenBank/DDBJ whole genome shotgun (WGS) entry which is preliminary data.</text>
</comment>
<name>A0A368YR30_9HYPH</name>
<keyword evidence="1" id="KW-0812">Transmembrane</keyword>
<sequence length="89" mass="9814">MQETDRVPEYVRDRIEKTNDLGHKYIVSVALCAVLIATIQGGYGNSGLFAESVSASRHAASETPLQLTDATMCGTENHKWHPLKREIDA</sequence>